<dbReference type="STRING" id="981085.W9S321"/>
<evidence type="ECO:0000256" key="6">
    <source>
        <dbReference type="ARBA" id="ARBA00032263"/>
    </source>
</evidence>
<dbReference type="CDD" id="cd20544">
    <property type="entry name" value="CYCLIN_AtCycD-like_rpt2"/>
    <property type="match status" value="1"/>
</dbReference>
<dbReference type="AlphaFoldDB" id="W9S321"/>
<dbReference type="SUPFAM" id="SSF47954">
    <property type="entry name" value="Cyclin-like"/>
    <property type="match status" value="2"/>
</dbReference>
<evidence type="ECO:0000313" key="9">
    <source>
        <dbReference type="Proteomes" id="UP000030645"/>
    </source>
</evidence>
<evidence type="ECO:0000313" key="8">
    <source>
        <dbReference type="EMBL" id="EXC11594.1"/>
    </source>
</evidence>
<dbReference type="Pfam" id="PF00134">
    <property type="entry name" value="Cyclin_N"/>
    <property type="match status" value="1"/>
</dbReference>
<dbReference type="FunFam" id="1.10.472.10:FF:000040">
    <property type="entry name" value="D6-type cyclin"/>
    <property type="match status" value="1"/>
</dbReference>
<evidence type="ECO:0000259" key="7">
    <source>
        <dbReference type="SMART" id="SM01332"/>
    </source>
</evidence>
<dbReference type="GO" id="GO:0051301">
    <property type="term" value="P:cell division"/>
    <property type="evidence" value="ECO:0007669"/>
    <property type="project" value="UniProtKB-KW"/>
</dbReference>
<dbReference type="PANTHER" id="PTHR10177">
    <property type="entry name" value="CYCLINS"/>
    <property type="match status" value="1"/>
</dbReference>
<dbReference type="InterPro" id="IPR004367">
    <property type="entry name" value="Cyclin_C-dom"/>
</dbReference>
<sequence length="315" mass="36334">MEFDLTDPLTLSFQEEHQSDTDIADLFASEADHMHSRNFFSRLKNSDSYVSFRSEAISLVLQAQFSCDFDPFISYLAINYMDRYLVSKQEIPRDEEGFIFDAKTVHKMELLILDALSWRMRSITPFSFFAFFMSFFELNDHPLTQALKDRASEIIFSSQSDMKFSEFKPSVIAASALLSASHELFPLQFPSFNASISDCQYVKRENLIKCFNQMQEMVAMMQVYSSNCETFSSTKTPMSVLERNKLASSESENSSTVTSTTQCDTIISEKEDNKRRMDVMREGGFVNKPSFLESVNYPYWKARMKAFIKVIDENA</sequence>
<evidence type="ECO:0000256" key="4">
    <source>
        <dbReference type="ARBA" id="ARBA00023127"/>
    </source>
</evidence>
<dbReference type="Gene3D" id="1.10.472.10">
    <property type="entry name" value="Cyclin-like"/>
    <property type="match status" value="1"/>
</dbReference>
<dbReference type="SMART" id="SM01332">
    <property type="entry name" value="Cyclin_C"/>
    <property type="match status" value="1"/>
</dbReference>
<reference evidence="9" key="1">
    <citation type="submission" date="2013-01" db="EMBL/GenBank/DDBJ databases">
        <title>Draft Genome Sequence of a Mulberry Tree, Morus notabilis C.K. Schneid.</title>
        <authorList>
            <person name="He N."/>
            <person name="Zhao S."/>
        </authorList>
    </citation>
    <scope>NUCLEOTIDE SEQUENCE</scope>
</reference>
<evidence type="ECO:0000256" key="1">
    <source>
        <dbReference type="ARBA" id="ARBA00009065"/>
    </source>
</evidence>
<keyword evidence="5" id="KW-0131">Cell cycle</keyword>
<dbReference type="InterPro" id="IPR039361">
    <property type="entry name" value="Cyclin"/>
</dbReference>
<feature type="domain" description="Cyclin C-terminal" evidence="7">
    <location>
        <begin position="123"/>
        <end position="260"/>
    </location>
</feature>
<comment type="similarity">
    <text evidence="1">Belongs to the cyclin family. Cyclin D subfamily.</text>
</comment>
<proteinExistence type="inferred from homology"/>
<evidence type="ECO:0000256" key="5">
    <source>
        <dbReference type="ARBA" id="ARBA00023306"/>
    </source>
</evidence>
<dbReference type="EMBL" id="KE345690">
    <property type="protein sequence ID" value="EXC11594.1"/>
    <property type="molecule type" value="Genomic_DNA"/>
</dbReference>
<organism evidence="8 9">
    <name type="scientific">Morus notabilis</name>
    <dbReference type="NCBI Taxonomy" id="981085"/>
    <lineage>
        <taxon>Eukaryota</taxon>
        <taxon>Viridiplantae</taxon>
        <taxon>Streptophyta</taxon>
        <taxon>Embryophyta</taxon>
        <taxon>Tracheophyta</taxon>
        <taxon>Spermatophyta</taxon>
        <taxon>Magnoliopsida</taxon>
        <taxon>eudicotyledons</taxon>
        <taxon>Gunneridae</taxon>
        <taxon>Pentapetalae</taxon>
        <taxon>rosids</taxon>
        <taxon>fabids</taxon>
        <taxon>Rosales</taxon>
        <taxon>Moraceae</taxon>
        <taxon>Moreae</taxon>
        <taxon>Morus</taxon>
    </lineage>
</organism>
<keyword evidence="9" id="KW-1185">Reference proteome</keyword>
<dbReference type="Proteomes" id="UP000030645">
    <property type="component" value="Unassembled WGS sequence"/>
</dbReference>
<accession>W9S321</accession>
<comment type="subunit">
    <text evidence="2">Interacts with the CDC2 protein kinase to form a serine/threonine kinase holoenzyme complex also known as maturation promoting factor (MPF). The cyclin subunit imparts substrate specificity to the complex.</text>
</comment>
<name>W9S321_9ROSA</name>
<protein>
    <recommendedName>
        <fullName evidence="6">B-like cyclin</fullName>
    </recommendedName>
</protein>
<dbReference type="InterPro" id="IPR036915">
    <property type="entry name" value="Cyclin-like_sf"/>
</dbReference>
<gene>
    <name evidence="8" type="ORF">L484_004895</name>
</gene>
<dbReference type="eggNOG" id="KOG0656">
    <property type="taxonomic scope" value="Eukaryota"/>
</dbReference>
<evidence type="ECO:0000256" key="3">
    <source>
        <dbReference type="ARBA" id="ARBA00022618"/>
    </source>
</evidence>
<keyword evidence="3" id="KW-0132">Cell division</keyword>
<dbReference type="InterPro" id="IPR006671">
    <property type="entry name" value="Cyclin_N"/>
</dbReference>
<keyword evidence="4" id="KW-0195">Cyclin</keyword>
<dbReference type="Pfam" id="PF02984">
    <property type="entry name" value="Cyclin_C"/>
    <property type="match status" value="1"/>
</dbReference>
<evidence type="ECO:0000256" key="2">
    <source>
        <dbReference type="ARBA" id="ARBA00011177"/>
    </source>
</evidence>